<comment type="caution">
    <text evidence="8">The sequence shown here is derived from an EMBL/GenBank/DDBJ whole genome shotgun (WGS) entry which is preliminary data.</text>
</comment>
<dbReference type="Gene3D" id="3.40.50.1980">
    <property type="entry name" value="Nitrogenase molybdenum iron protein domain"/>
    <property type="match status" value="2"/>
</dbReference>
<dbReference type="GO" id="GO:0030288">
    <property type="term" value="C:outer membrane-bounded periplasmic space"/>
    <property type="evidence" value="ECO:0007669"/>
    <property type="project" value="TreeGrafter"/>
</dbReference>
<dbReference type="PANTHER" id="PTHR30532">
    <property type="entry name" value="IRON III DICITRATE-BINDING PERIPLASMIC PROTEIN"/>
    <property type="match status" value="1"/>
</dbReference>
<dbReference type="AlphaFoldDB" id="A0A553JZ93"/>
<name>A0A553JZ93_9ACTN</name>
<evidence type="ECO:0000256" key="3">
    <source>
        <dbReference type="ARBA" id="ARBA00022448"/>
    </source>
</evidence>
<reference evidence="8 9" key="1">
    <citation type="submission" date="2019-07" db="EMBL/GenBank/DDBJ databases">
        <authorList>
            <person name="Zhou L.-Y."/>
        </authorList>
    </citation>
    <scope>NUCLEOTIDE SEQUENCE [LARGE SCALE GENOMIC DNA]</scope>
    <source>
        <strain evidence="8 9">YIM 101269</strain>
    </source>
</reference>
<evidence type="ECO:0000256" key="1">
    <source>
        <dbReference type="ARBA" id="ARBA00004196"/>
    </source>
</evidence>
<feature type="chain" id="PRO_5039642969" evidence="6">
    <location>
        <begin position="23"/>
        <end position="353"/>
    </location>
</feature>
<dbReference type="InterPro" id="IPR002491">
    <property type="entry name" value="ABC_transptr_periplasmic_BD"/>
</dbReference>
<dbReference type="PROSITE" id="PS51318">
    <property type="entry name" value="TAT"/>
    <property type="match status" value="1"/>
</dbReference>
<evidence type="ECO:0000256" key="2">
    <source>
        <dbReference type="ARBA" id="ARBA00008814"/>
    </source>
</evidence>
<evidence type="ECO:0000313" key="9">
    <source>
        <dbReference type="Proteomes" id="UP000317638"/>
    </source>
</evidence>
<dbReference type="InterPro" id="IPR006311">
    <property type="entry name" value="TAT_signal"/>
</dbReference>
<sequence>MNQISRRILLGTSAATLAAVLAACTTGPTDPVAPEPDATTSVTPGAAGEFPRTITHQYGETVIEAQPERVASVSWVNQDVALALGVVPVAMAAVEYGANENGSTDWMDAKLAELGADLPTTYSEADGINFTGVAAATPDLIIAAFSGITQEDYDKLSKIAPVVAPPEGALAFGTSWQDSTRLIGEALGLEDRAAEVVADVEAAVAEAAEQYPEIQGKTYLYGSVDPAAAEQIYLYTDVDNRPRFLNSLGMVQAPVVVENATAEDGFYITWSPERADELVSDVLVTWAMDESVGEAIKADPLLSSIPAVANDALVLQTDNHLVLSVSAASPLSIPWALENVLPAIAEAAEGAGR</sequence>
<dbReference type="EMBL" id="VKKG01000004">
    <property type="protein sequence ID" value="TRY17782.1"/>
    <property type="molecule type" value="Genomic_DNA"/>
</dbReference>
<dbReference type="GO" id="GO:1901678">
    <property type="term" value="P:iron coordination entity transport"/>
    <property type="evidence" value="ECO:0007669"/>
    <property type="project" value="UniProtKB-ARBA"/>
</dbReference>
<proteinExistence type="inferred from homology"/>
<dbReference type="PROSITE" id="PS50983">
    <property type="entry name" value="FE_B12_PBP"/>
    <property type="match status" value="1"/>
</dbReference>
<evidence type="ECO:0000256" key="5">
    <source>
        <dbReference type="SAM" id="MobiDB-lite"/>
    </source>
</evidence>
<dbReference type="OrthoDB" id="1846031at2"/>
<keyword evidence="4 6" id="KW-0732">Signal</keyword>
<evidence type="ECO:0000313" key="8">
    <source>
        <dbReference type="EMBL" id="TRY17782.1"/>
    </source>
</evidence>
<organism evidence="8 9">
    <name type="scientific">Tessaracoccus rhinocerotis</name>
    <dbReference type="NCBI Taxonomy" id="1689449"/>
    <lineage>
        <taxon>Bacteria</taxon>
        <taxon>Bacillati</taxon>
        <taxon>Actinomycetota</taxon>
        <taxon>Actinomycetes</taxon>
        <taxon>Propionibacteriales</taxon>
        <taxon>Propionibacteriaceae</taxon>
        <taxon>Tessaracoccus</taxon>
    </lineage>
</organism>
<dbReference type="InterPro" id="IPR051313">
    <property type="entry name" value="Bact_iron-sidero_bind"/>
</dbReference>
<dbReference type="Proteomes" id="UP000317638">
    <property type="component" value="Unassembled WGS sequence"/>
</dbReference>
<evidence type="ECO:0000259" key="7">
    <source>
        <dbReference type="PROSITE" id="PS50983"/>
    </source>
</evidence>
<dbReference type="SUPFAM" id="SSF53807">
    <property type="entry name" value="Helical backbone' metal receptor"/>
    <property type="match status" value="1"/>
</dbReference>
<dbReference type="PROSITE" id="PS51257">
    <property type="entry name" value="PROKAR_LIPOPROTEIN"/>
    <property type="match status" value="1"/>
</dbReference>
<protein>
    <submittedName>
        <fullName evidence="8">ABC transporter substrate-binding protein</fullName>
    </submittedName>
</protein>
<keyword evidence="9" id="KW-1185">Reference proteome</keyword>
<dbReference type="RefSeq" id="WP_143938522.1">
    <property type="nucleotide sequence ID" value="NZ_VKKG01000004.1"/>
</dbReference>
<accession>A0A553JZ93</accession>
<dbReference type="PANTHER" id="PTHR30532:SF24">
    <property type="entry name" value="FERRIC ENTEROBACTIN-BINDING PERIPLASMIC PROTEIN FEPB"/>
    <property type="match status" value="1"/>
</dbReference>
<feature type="domain" description="Fe/B12 periplasmic-binding" evidence="7">
    <location>
        <begin position="69"/>
        <end position="348"/>
    </location>
</feature>
<comment type="subcellular location">
    <subcellularLocation>
        <location evidence="1">Cell envelope</location>
    </subcellularLocation>
</comment>
<feature type="signal peptide" evidence="6">
    <location>
        <begin position="1"/>
        <end position="22"/>
    </location>
</feature>
<evidence type="ECO:0000256" key="6">
    <source>
        <dbReference type="SAM" id="SignalP"/>
    </source>
</evidence>
<comment type="similarity">
    <text evidence="2">Belongs to the bacterial solute-binding protein 8 family.</text>
</comment>
<dbReference type="Pfam" id="PF01497">
    <property type="entry name" value="Peripla_BP_2"/>
    <property type="match status" value="1"/>
</dbReference>
<evidence type="ECO:0000256" key="4">
    <source>
        <dbReference type="ARBA" id="ARBA00022729"/>
    </source>
</evidence>
<keyword evidence="3" id="KW-0813">Transport</keyword>
<feature type="region of interest" description="Disordered" evidence="5">
    <location>
        <begin position="29"/>
        <end position="49"/>
    </location>
</feature>
<gene>
    <name evidence="8" type="ORF">FOJ82_10930</name>
</gene>